<dbReference type="AlphaFoldDB" id="A0A2A2JWJ6"/>
<accession>A0A2A2JWJ6</accession>
<comment type="caution">
    <text evidence="3">The sequence shown here is derived from an EMBL/GenBank/DDBJ whole genome shotgun (WGS) entry which is preliminary data.</text>
</comment>
<evidence type="ECO:0000256" key="1">
    <source>
        <dbReference type="SAM" id="MobiDB-lite"/>
    </source>
</evidence>
<name>A0A2A2JWJ6_9BILA</name>
<gene>
    <name evidence="3" type="ORF">WR25_05445</name>
</gene>
<evidence type="ECO:0000313" key="4">
    <source>
        <dbReference type="Proteomes" id="UP000218231"/>
    </source>
</evidence>
<proteinExistence type="predicted"/>
<feature type="chain" id="PRO_5012606966" description="Secreted protein" evidence="2">
    <location>
        <begin position="20"/>
        <end position="111"/>
    </location>
</feature>
<keyword evidence="2" id="KW-0732">Signal</keyword>
<sequence length="111" mass="12325">MMRPFCKAMIGTLLPFACGVSNGASCQKPTLNVRPFGIWERRKLGRLPPVSIQAERFEKLTFDRAIAGPAVTGIPTLPSFSIPDGCRSFTRPRRLPSLKREAGDQHQALMR</sequence>
<evidence type="ECO:0000313" key="3">
    <source>
        <dbReference type="EMBL" id="PAV66126.1"/>
    </source>
</evidence>
<dbReference type="Proteomes" id="UP000218231">
    <property type="component" value="Unassembled WGS sequence"/>
</dbReference>
<reference evidence="3 4" key="1">
    <citation type="journal article" date="2017" name="Curr. Biol.">
        <title>Genome architecture and evolution of a unichromosomal asexual nematode.</title>
        <authorList>
            <person name="Fradin H."/>
            <person name="Zegar C."/>
            <person name="Gutwein M."/>
            <person name="Lucas J."/>
            <person name="Kovtun M."/>
            <person name="Corcoran D."/>
            <person name="Baugh L.R."/>
            <person name="Kiontke K."/>
            <person name="Gunsalus K."/>
            <person name="Fitch D.H."/>
            <person name="Piano F."/>
        </authorList>
    </citation>
    <scope>NUCLEOTIDE SEQUENCE [LARGE SCALE GENOMIC DNA]</scope>
    <source>
        <strain evidence="3">PF1309</strain>
    </source>
</reference>
<evidence type="ECO:0000256" key="2">
    <source>
        <dbReference type="SAM" id="SignalP"/>
    </source>
</evidence>
<feature type="region of interest" description="Disordered" evidence="1">
    <location>
        <begin position="88"/>
        <end position="111"/>
    </location>
</feature>
<evidence type="ECO:0008006" key="5">
    <source>
        <dbReference type="Google" id="ProtNLM"/>
    </source>
</evidence>
<feature type="signal peptide" evidence="2">
    <location>
        <begin position="1"/>
        <end position="19"/>
    </location>
</feature>
<keyword evidence="4" id="KW-1185">Reference proteome</keyword>
<organism evidence="3 4">
    <name type="scientific">Diploscapter pachys</name>
    <dbReference type="NCBI Taxonomy" id="2018661"/>
    <lineage>
        <taxon>Eukaryota</taxon>
        <taxon>Metazoa</taxon>
        <taxon>Ecdysozoa</taxon>
        <taxon>Nematoda</taxon>
        <taxon>Chromadorea</taxon>
        <taxon>Rhabditida</taxon>
        <taxon>Rhabditina</taxon>
        <taxon>Rhabditomorpha</taxon>
        <taxon>Rhabditoidea</taxon>
        <taxon>Rhabditidae</taxon>
        <taxon>Diploscapter</taxon>
    </lineage>
</organism>
<dbReference type="EMBL" id="LIAE01010154">
    <property type="protein sequence ID" value="PAV66126.1"/>
    <property type="molecule type" value="Genomic_DNA"/>
</dbReference>
<protein>
    <recommendedName>
        <fullName evidence="5">Secreted protein</fullName>
    </recommendedName>
</protein>